<dbReference type="InterPro" id="IPR036047">
    <property type="entry name" value="F-box-like_dom_sf"/>
</dbReference>
<evidence type="ECO:0000259" key="1">
    <source>
        <dbReference type="PROSITE" id="PS50181"/>
    </source>
</evidence>
<gene>
    <name evidence="2" type="ORF">MVEN_01112000</name>
</gene>
<name>A0A8H6Y8S0_9AGAR</name>
<dbReference type="Pfam" id="PF00646">
    <property type="entry name" value="F-box"/>
    <property type="match status" value="1"/>
</dbReference>
<evidence type="ECO:0000313" key="3">
    <source>
        <dbReference type="Proteomes" id="UP000620124"/>
    </source>
</evidence>
<dbReference type="InterPro" id="IPR001810">
    <property type="entry name" value="F-box_dom"/>
</dbReference>
<evidence type="ECO:0000313" key="2">
    <source>
        <dbReference type="EMBL" id="KAF7354241.1"/>
    </source>
</evidence>
<dbReference type="AlphaFoldDB" id="A0A8H6Y8S0"/>
<protein>
    <submittedName>
        <fullName evidence="2">F-box domain-containing protein</fullName>
    </submittedName>
</protein>
<dbReference type="SUPFAM" id="SSF81383">
    <property type="entry name" value="F-box domain"/>
    <property type="match status" value="1"/>
</dbReference>
<comment type="caution">
    <text evidence="2">The sequence shown here is derived from an EMBL/GenBank/DDBJ whole genome shotgun (WGS) entry which is preliminary data.</text>
</comment>
<dbReference type="Proteomes" id="UP000620124">
    <property type="component" value="Unassembled WGS sequence"/>
</dbReference>
<proteinExistence type="predicted"/>
<dbReference type="Gene3D" id="1.20.1280.50">
    <property type="match status" value="1"/>
</dbReference>
<reference evidence="2" key="1">
    <citation type="submission" date="2020-05" db="EMBL/GenBank/DDBJ databases">
        <title>Mycena genomes resolve the evolution of fungal bioluminescence.</title>
        <authorList>
            <person name="Tsai I.J."/>
        </authorList>
    </citation>
    <scope>NUCLEOTIDE SEQUENCE</scope>
    <source>
        <strain evidence="2">CCC161011</strain>
    </source>
</reference>
<keyword evidence="3" id="KW-1185">Reference proteome</keyword>
<dbReference type="EMBL" id="JACAZI010000008">
    <property type="protein sequence ID" value="KAF7354241.1"/>
    <property type="molecule type" value="Genomic_DNA"/>
</dbReference>
<organism evidence="2 3">
    <name type="scientific">Mycena venus</name>
    <dbReference type="NCBI Taxonomy" id="2733690"/>
    <lineage>
        <taxon>Eukaryota</taxon>
        <taxon>Fungi</taxon>
        <taxon>Dikarya</taxon>
        <taxon>Basidiomycota</taxon>
        <taxon>Agaricomycotina</taxon>
        <taxon>Agaricomycetes</taxon>
        <taxon>Agaricomycetidae</taxon>
        <taxon>Agaricales</taxon>
        <taxon>Marasmiineae</taxon>
        <taxon>Mycenaceae</taxon>
        <taxon>Mycena</taxon>
    </lineage>
</organism>
<dbReference type="SMART" id="SM00256">
    <property type="entry name" value="FBOX"/>
    <property type="match status" value="1"/>
</dbReference>
<dbReference type="OrthoDB" id="2688364at2759"/>
<sequence>METLAINCNPMTSWSDLPTDILIAIMSFMAPHDIIALRKVSRLLADTTRERSVWIDALRRFCADNDVYAPSFSLEEMSTHELEHAATGCRRFTSRLRTNFLRRNSVSPLSIRYSAHEEEFDRLRLIPGGRFVVTVSRCTLWLWDLGSSPKTSGVKLVTSCVISGVTMIHGLRIRASKYTSDALVFVSTTGSEGSFCLHVFSVLPHAQTPHFNLFSPVLSLPVENERPIILGLTNQHIALCADTSTVLWDFIHDCWISWREPLADSENSCYICNNNIVLVLNEAAQIYVASLPALHPRSASTSPPEIESLNILQVHKLTRFDQSEQLVSCIDGMTRRFHGRETSTAEEPMHIDVLSKDGTNNLISHFAVLPAAGSDTALCELSALAQSPLEVSYLGSYCQHLQWIYPHFVLSFDIEGTTALVSLIDLDGTSSASVLTGTLVAPGLLEGEICVDFCSFSGRGCARVPTSDNGGFKLMVMDYVLPKQS</sequence>
<feature type="domain" description="F-box" evidence="1">
    <location>
        <begin position="11"/>
        <end position="57"/>
    </location>
</feature>
<dbReference type="PROSITE" id="PS50181">
    <property type="entry name" value="FBOX"/>
    <property type="match status" value="1"/>
</dbReference>
<accession>A0A8H6Y8S0</accession>